<dbReference type="InterPro" id="IPR007310">
    <property type="entry name" value="Aerobactin_biosyn_IucA/IucC_N"/>
</dbReference>
<comment type="similarity">
    <text evidence="2">Belongs to the IucA/IucC family.</text>
</comment>
<dbReference type="InterPro" id="IPR037455">
    <property type="entry name" value="LucA/IucC-like"/>
</dbReference>
<accession>A0A024P8G0</accession>
<comment type="caution">
    <text evidence="5">The sequence shown here is derived from an EMBL/GenBank/DDBJ whole genome shotgun (WGS) entry which is preliminary data.</text>
</comment>
<evidence type="ECO:0000256" key="2">
    <source>
        <dbReference type="ARBA" id="ARBA00007832"/>
    </source>
</evidence>
<evidence type="ECO:0000313" key="6">
    <source>
        <dbReference type="Proteomes" id="UP000028868"/>
    </source>
</evidence>
<comment type="pathway">
    <text evidence="1">Siderophore biosynthesis.</text>
</comment>
<dbReference type="Pfam" id="PF04183">
    <property type="entry name" value="IucA_IucC"/>
    <property type="match status" value="1"/>
</dbReference>
<dbReference type="GO" id="GO:0016881">
    <property type="term" value="F:acid-amino acid ligase activity"/>
    <property type="evidence" value="ECO:0007669"/>
    <property type="project" value="UniProtKB-ARBA"/>
</dbReference>
<protein>
    <submittedName>
        <fullName evidence="5">Aerobactin synthase</fullName>
    </submittedName>
</protein>
<dbReference type="EMBL" id="CCDI010000004">
    <property type="protein sequence ID" value="CDQ25021.1"/>
    <property type="molecule type" value="Genomic_DNA"/>
</dbReference>
<proteinExistence type="inferred from homology"/>
<evidence type="ECO:0000313" key="5">
    <source>
        <dbReference type="EMBL" id="CDQ25021.1"/>
    </source>
</evidence>
<feature type="domain" description="Aerobactin siderophore biosynthesis IucA/IucC N-terminal" evidence="3">
    <location>
        <begin position="157"/>
        <end position="399"/>
    </location>
</feature>
<evidence type="ECO:0000259" key="4">
    <source>
        <dbReference type="Pfam" id="PF06276"/>
    </source>
</evidence>
<dbReference type="GO" id="GO:0019290">
    <property type="term" value="P:siderophore biosynthetic process"/>
    <property type="evidence" value="ECO:0007669"/>
    <property type="project" value="InterPro"/>
</dbReference>
<name>A0A024P8G0_9BACI</name>
<feature type="domain" description="Aerobactin siderophore biosynthesis IucA/IucC-like C-terminal" evidence="4">
    <location>
        <begin position="421"/>
        <end position="582"/>
    </location>
</feature>
<dbReference type="Proteomes" id="UP000028868">
    <property type="component" value="Unassembled WGS sequence"/>
</dbReference>
<dbReference type="Pfam" id="PF06276">
    <property type="entry name" value="FhuF"/>
    <property type="match status" value="1"/>
</dbReference>
<dbReference type="RefSeq" id="WP_035510329.1">
    <property type="nucleotide sequence ID" value="NZ_CCDH010000003.1"/>
</dbReference>
<reference evidence="5 6" key="2">
    <citation type="submission" date="2014-05" db="EMBL/GenBank/DDBJ databases">
        <title>Draft genome sequence of Halobacillus karajensis HK-03.</title>
        <authorList>
            <person name="Khelaifia S."/>
            <person name="Croce O."/>
            <person name="Lagier J.C."/>
            <person name="Raoult D."/>
        </authorList>
    </citation>
    <scope>NUCLEOTIDE SEQUENCE [LARGE SCALE GENOMIC DNA]</scope>
    <source>
        <strain evidence="5 6">HD-03</strain>
    </source>
</reference>
<organism evidence="5 6">
    <name type="scientific">Halobacillus karajensis</name>
    <dbReference type="NCBI Taxonomy" id="195088"/>
    <lineage>
        <taxon>Bacteria</taxon>
        <taxon>Bacillati</taxon>
        <taxon>Bacillota</taxon>
        <taxon>Bacilli</taxon>
        <taxon>Bacillales</taxon>
        <taxon>Bacillaceae</taxon>
        <taxon>Halobacillus</taxon>
    </lineage>
</organism>
<dbReference type="PANTHER" id="PTHR34384:SF6">
    <property type="entry name" value="STAPHYLOFERRIN B SYNTHASE"/>
    <property type="match status" value="1"/>
</dbReference>
<keyword evidence="6" id="KW-1185">Reference proteome</keyword>
<evidence type="ECO:0000259" key="3">
    <source>
        <dbReference type="Pfam" id="PF04183"/>
    </source>
</evidence>
<dbReference type="Gene3D" id="1.10.510.40">
    <property type="match status" value="1"/>
</dbReference>
<gene>
    <name evidence="5" type="primary">iucC_1</name>
    <name evidence="5" type="ORF">BN983_03323</name>
</gene>
<dbReference type="PANTHER" id="PTHR34384">
    <property type="entry name" value="L-2,3-DIAMINOPROPANOATE--CITRATE LIGASE"/>
    <property type="match status" value="1"/>
</dbReference>
<dbReference type="InterPro" id="IPR022770">
    <property type="entry name" value="IucA/IucC-like_C"/>
</dbReference>
<dbReference type="AlphaFoldDB" id="A0A024P8G0"/>
<reference evidence="6" key="1">
    <citation type="submission" date="2014-03" db="EMBL/GenBank/DDBJ databases">
        <authorList>
            <person name="Urmite Genomes U."/>
        </authorList>
    </citation>
    <scope>NUCLEOTIDE SEQUENCE [LARGE SCALE GENOMIC DNA]</scope>
    <source>
        <strain evidence="6">HD-03</strain>
    </source>
</reference>
<sequence>MEALKLIQKHFPHLEQNYTANVKKANKSVLHQLIQAILRERVFPYEWKYNQTKLIIALNEDELHVPVSKVYILQHIDIRGDIILQTRHGKRTIIETVEDCLRLLFPGNNRPDFYEEVRNSAENYALALTVAEQRRRQIYKDGESTLSFARKQKSPLTFFEQWVIQGHTIHPCSRTRMGLSPEDIATYAPEWAARPEVIPLMVHQDRVHRTSRSGETFKSVLFQDYPKLKTAFQDHCRSYGLDPEDYEILPVHPWQYQHTITSHYKKSLQKKDILPMKDYRISTAALISFRTLAPLNDRKKHHIKTAVNVQMTSAIRTVSAASTKNGPLLSRLFQRIFQDDTPLARKLSIMGEVSGLHYQPDQSKDRHFLQKNAAAILRENPEKDLADGEMAIPGAALLASSPFSEELIVEELAQQYSSPEAFIAAYSGTVLPGVLTLMTKYGISMEAHLQNCVVIFKEGKPKRAVLRDYGGIRIMNDRLDHFFENQPIDPSTNLITTDRSELLDIFSHALLHNHLGEIIVALARNTAADEKRMWAEVRKTIEQTYRELKRDQAVLKEALFDMDELFQRPAWMKALVKMRLSNQFTDNLYIDIPSPFQKKKEVSRDDSAIDRSS</sequence>
<evidence type="ECO:0000256" key="1">
    <source>
        <dbReference type="ARBA" id="ARBA00004924"/>
    </source>
</evidence>